<dbReference type="InterPro" id="IPR027417">
    <property type="entry name" value="P-loop_NTPase"/>
</dbReference>
<evidence type="ECO:0000256" key="9">
    <source>
        <dbReference type="ARBA" id="ARBA00032845"/>
    </source>
</evidence>
<dbReference type="NCBIfam" id="TIGR01968">
    <property type="entry name" value="minD_bact"/>
    <property type="match status" value="1"/>
</dbReference>
<keyword evidence="5 10" id="KW-0067">ATP-binding</keyword>
<comment type="caution">
    <text evidence="13">The sequence shown here is derived from an EMBL/GenBank/DDBJ whole genome shotgun (WGS) entry which is preliminary data.</text>
</comment>
<dbReference type="GO" id="GO:0005829">
    <property type="term" value="C:cytosol"/>
    <property type="evidence" value="ECO:0007669"/>
    <property type="project" value="TreeGrafter"/>
</dbReference>
<name>A0A415PRI7_9FIRM</name>
<dbReference type="EMBL" id="JAGZMZ010000005">
    <property type="protein sequence ID" value="MBS4883686.1"/>
    <property type="molecule type" value="Genomic_DNA"/>
</dbReference>
<dbReference type="PANTHER" id="PTHR43384">
    <property type="entry name" value="SEPTUM SITE-DETERMINING PROTEIN MIND HOMOLOG, CHLOROPLASTIC-RELATED"/>
    <property type="match status" value="1"/>
</dbReference>
<dbReference type="EMBL" id="QRPK01000001">
    <property type="protein sequence ID" value="RHM15382.1"/>
    <property type="molecule type" value="Genomic_DNA"/>
</dbReference>
<dbReference type="Proteomes" id="UP000284868">
    <property type="component" value="Unassembled WGS sequence"/>
</dbReference>
<dbReference type="CDD" id="cd02036">
    <property type="entry name" value="MinD"/>
    <property type="match status" value="1"/>
</dbReference>
<evidence type="ECO:0000313" key="14">
    <source>
        <dbReference type="Proteomes" id="UP000284868"/>
    </source>
</evidence>
<evidence type="ECO:0000256" key="1">
    <source>
        <dbReference type="ARBA" id="ARBA00010257"/>
    </source>
</evidence>
<proteinExistence type="inferred from homology"/>
<dbReference type="InterPro" id="IPR050625">
    <property type="entry name" value="ParA/MinD_ATPase"/>
</dbReference>
<evidence type="ECO:0000256" key="7">
    <source>
        <dbReference type="ARBA" id="ARBA00023306"/>
    </source>
</evidence>
<dbReference type="OrthoDB" id="9773088at2"/>
<comment type="function">
    <text evidence="8">ATPase required for the correct placement of the division site. Cell division inhibitors MinC and MinD act in concert to form an inhibitor capable of blocking formation of the polar Z ring septums. Rapidly oscillates between the poles of the cell to destabilize FtsZ filaments that have formed before they mature into polar Z rings.</text>
</comment>
<dbReference type="InterPro" id="IPR002586">
    <property type="entry name" value="CobQ/CobB/MinD/ParA_Nub-bd_dom"/>
</dbReference>
<evidence type="ECO:0000256" key="5">
    <source>
        <dbReference type="ARBA" id="ARBA00022840"/>
    </source>
</evidence>
<dbReference type="PIRSF" id="PIRSF003092">
    <property type="entry name" value="MinD"/>
    <property type="match status" value="1"/>
</dbReference>
<dbReference type="GO" id="GO:0016887">
    <property type="term" value="F:ATP hydrolysis activity"/>
    <property type="evidence" value="ECO:0007669"/>
    <property type="project" value="InterPro"/>
</dbReference>
<keyword evidence="6" id="KW-0717">Septation</keyword>
<evidence type="ECO:0000256" key="10">
    <source>
        <dbReference type="PIRSR" id="PIRSR003092-1"/>
    </source>
</evidence>
<keyword evidence="4 10" id="KW-0547">Nucleotide-binding</keyword>
<dbReference type="InterPro" id="IPR010223">
    <property type="entry name" value="MinD"/>
</dbReference>
<reference evidence="12" key="2">
    <citation type="submission" date="2021-02" db="EMBL/GenBank/DDBJ databases">
        <title>Infant gut strain persistence is associated with maternal origin, phylogeny, and functional potential including surface adhesion and iron acquisition.</title>
        <authorList>
            <person name="Lou Y.C."/>
        </authorList>
    </citation>
    <scope>NUCLEOTIDE SEQUENCE</scope>
    <source>
        <strain evidence="12">L3_108_103G1_dasL3_108_103G1_concoct_2</strain>
    </source>
</reference>
<evidence type="ECO:0000259" key="11">
    <source>
        <dbReference type="Pfam" id="PF01656"/>
    </source>
</evidence>
<evidence type="ECO:0000256" key="2">
    <source>
        <dbReference type="ARBA" id="ARBA00016887"/>
    </source>
</evidence>
<dbReference type="Gene3D" id="3.40.50.300">
    <property type="entry name" value="P-loop containing nucleotide triphosphate hydrolases"/>
    <property type="match status" value="1"/>
</dbReference>
<dbReference type="GO" id="GO:0009898">
    <property type="term" value="C:cytoplasmic side of plasma membrane"/>
    <property type="evidence" value="ECO:0007669"/>
    <property type="project" value="TreeGrafter"/>
</dbReference>
<organism evidence="13 14">
    <name type="scientific">Amedibacillus dolichus</name>
    <dbReference type="NCBI Taxonomy" id="31971"/>
    <lineage>
        <taxon>Bacteria</taxon>
        <taxon>Bacillati</taxon>
        <taxon>Bacillota</taxon>
        <taxon>Erysipelotrichia</taxon>
        <taxon>Erysipelotrichales</taxon>
        <taxon>Erysipelotrichaceae</taxon>
        <taxon>Amedibacillus</taxon>
    </lineage>
</organism>
<evidence type="ECO:0000313" key="13">
    <source>
        <dbReference type="EMBL" id="RHM15382.1"/>
    </source>
</evidence>
<dbReference type="GeneID" id="92792635"/>
<dbReference type="GO" id="GO:0051782">
    <property type="term" value="P:negative regulation of cell division"/>
    <property type="evidence" value="ECO:0007669"/>
    <property type="project" value="TreeGrafter"/>
</dbReference>
<keyword evidence="7" id="KW-0131">Cell cycle</keyword>
<accession>A0A415PRI7</accession>
<dbReference type="GO" id="GO:0005524">
    <property type="term" value="F:ATP binding"/>
    <property type="evidence" value="ECO:0007669"/>
    <property type="project" value="UniProtKB-KW"/>
</dbReference>
<evidence type="ECO:0000256" key="4">
    <source>
        <dbReference type="ARBA" id="ARBA00022741"/>
    </source>
</evidence>
<evidence type="ECO:0000313" key="12">
    <source>
        <dbReference type="EMBL" id="MBS4883686.1"/>
    </source>
</evidence>
<evidence type="ECO:0000256" key="3">
    <source>
        <dbReference type="ARBA" id="ARBA00022618"/>
    </source>
</evidence>
<reference evidence="13 14" key="1">
    <citation type="submission" date="2018-08" db="EMBL/GenBank/DDBJ databases">
        <title>A genome reference for cultivated species of the human gut microbiota.</title>
        <authorList>
            <person name="Zou Y."/>
            <person name="Xue W."/>
            <person name="Luo G."/>
        </authorList>
    </citation>
    <scope>NUCLEOTIDE SEQUENCE [LARGE SCALE GENOMIC DNA]</scope>
    <source>
        <strain evidence="13 14">AF35-6BH</strain>
    </source>
</reference>
<dbReference type="InterPro" id="IPR025501">
    <property type="entry name" value="MinD_FleN"/>
</dbReference>
<keyword evidence="14" id="KW-1185">Reference proteome</keyword>
<dbReference type="GO" id="GO:0000917">
    <property type="term" value="P:division septum assembly"/>
    <property type="evidence" value="ECO:0007669"/>
    <property type="project" value="UniProtKB-KW"/>
</dbReference>
<dbReference type="AlphaFoldDB" id="A0A415PRI7"/>
<dbReference type="RefSeq" id="WP_040462893.1">
    <property type="nucleotide sequence ID" value="NZ_CABKNA010000009.1"/>
</dbReference>
<dbReference type="Proteomes" id="UP000753219">
    <property type="component" value="Unassembled WGS sequence"/>
</dbReference>
<comment type="similarity">
    <text evidence="1">Belongs to the ParA family. MinD subfamily.</text>
</comment>
<keyword evidence="3" id="KW-0132">Cell division</keyword>
<feature type="domain" description="CobQ/CobB/MinD/ParA nucleotide binding" evidence="11">
    <location>
        <begin position="5"/>
        <end position="218"/>
    </location>
</feature>
<gene>
    <name evidence="13" type="primary">minD</name>
    <name evidence="13" type="ORF">DWZ83_00445</name>
    <name evidence="12" type="ORF">KHZ85_02855</name>
</gene>
<protein>
    <recommendedName>
        <fullName evidence="2">Septum site-determining protein MinD</fullName>
    </recommendedName>
    <alternativeName>
        <fullName evidence="9">Cell division inhibitor MinD</fullName>
    </alternativeName>
</protein>
<dbReference type="Pfam" id="PF01656">
    <property type="entry name" value="CbiA"/>
    <property type="match status" value="1"/>
</dbReference>
<feature type="binding site" evidence="10">
    <location>
        <begin position="11"/>
        <end position="18"/>
    </location>
    <ligand>
        <name>ATP</name>
        <dbReference type="ChEBI" id="CHEBI:30616"/>
    </ligand>
</feature>
<evidence type="ECO:0000256" key="6">
    <source>
        <dbReference type="ARBA" id="ARBA00023210"/>
    </source>
</evidence>
<sequence length="264" mass="29264">MGEAIAITSGKGGVGKSSVALNIGMVLAQLGKRVCLIDVDLGLRNLDVMMGLENRIIYDLGDVMAGRCILSQAMLQDKTEKDLYLLPACKNLHIDRFQIEDLKAVTNQLIQSFDYVLLDAPAGIEKGFQACLACAARAIIVTTLDVTSLQDADRIIGCMMQKQLVSISFVVNRYSMRSVEKGISVSLEDAKRWLGIDFLGYVFEDELMQKANNRGLPVTLHREQRLYACFMSIAKRMMGETVPLPRCTKHTLLSKLFGEQTGFF</sequence>
<dbReference type="SUPFAM" id="SSF52540">
    <property type="entry name" value="P-loop containing nucleoside triphosphate hydrolases"/>
    <property type="match status" value="1"/>
</dbReference>
<evidence type="ECO:0000256" key="8">
    <source>
        <dbReference type="ARBA" id="ARBA00025436"/>
    </source>
</evidence>
<dbReference type="PANTHER" id="PTHR43384:SF6">
    <property type="entry name" value="SEPTUM SITE-DETERMINING PROTEIN MIND HOMOLOG, CHLOROPLASTIC"/>
    <property type="match status" value="1"/>
</dbReference>